<evidence type="ECO:0000256" key="2">
    <source>
        <dbReference type="ARBA" id="ARBA00023002"/>
    </source>
</evidence>
<organism evidence="3">
    <name type="scientific">hydrothermal vent metagenome</name>
    <dbReference type="NCBI Taxonomy" id="652676"/>
    <lineage>
        <taxon>unclassified sequences</taxon>
        <taxon>metagenomes</taxon>
        <taxon>ecological metagenomes</taxon>
    </lineage>
</organism>
<dbReference type="SUPFAM" id="SSF51905">
    <property type="entry name" value="FAD/NAD(P)-binding domain"/>
    <property type="match status" value="1"/>
</dbReference>
<dbReference type="PRINTS" id="PR00469">
    <property type="entry name" value="PNDRDTASEII"/>
</dbReference>
<gene>
    <name evidence="3" type="ORF">MNB_SM-4-558</name>
</gene>
<dbReference type="GO" id="GO:0004791">
    <property type="term" value="F:thioredoxin-disulfide reductase (NADPH) activity"/>
    <property type="evidence" value="ECO:0007669"/>
    <property type="project" value="UniProtKB-EC"/>
</dbReference>
<dbReference type="Gene3D" id="3.50.50.60">
    <property type="entry name" value="FAD/NAD(P)-binding domain"/>
    <property type="match status" value="2"/>
</dbReference>
<dbReference type="PRINTS" id="PR00368">
    <property type="entry name" value="FADPNR"/>
</dbReference>
<dbReference type="InterPro" id="IPR036188">
    <property type="entry name" value="FAD/NAD-bd_sf"/>
</dbReference>
<keyword evidence="1" id="KW-0285">Flavoprotein</keyword>
<accession>A0A1W1BDD8</accession>
<dbReference type="EMBL" id="FPHF01000011">
    <property type="protein sequence ID" value="SFV51566.1"/>
    <property type="molecule type" value="Genomic_DNA"/>
</dbReference>
<proteinExistence type="predicted"/>
<protein>
    <submittedName>
        <fullName evidence="3">Thioredoxin reductase</fullName>
        <ecNumber evidence="3">1.8.1.9</ecNumber>
    </submittedName>
</protein>
<name>A0A1W1BDD8_9ZZZZ</name>
<keyword evidence="2 3" id="KW-0560">Oxidoreductase</keyword>
<dbReference type="EC" id="1.8.1.9" evidence="3"/>
<sequence>MIHENGKIVDIAIIGAGPGGMASAIEAKLAGIENIIVIDKAPHHNDMIHKFYKKGKRVDKDWMGIKFEFTGNVSFEECSKEEYIEQMEVKLQAAGVLDKFEYNHDIIRVTKNEEGLFEMIFGHDDIAEGIETIRARNVILSVGRMGKPNRPKYKFPKEIKPMLNFNLSKVQNGERVMIVGGGDTAGEYAYGLVELEDLQDCVVTLNYRKAEITRMNPINTEMCTKYLDNGKILNKMGVDVESLEQSESGKIQVNFTDGTSAEYDRAVYALGGTTPKDLLVNSGVKTGEWDVPVYDEKTFETNVEGLYTIGDVVTDQGSIALAFNHASDAVKSIASKLK</sequence>
<dbReference type="InterPro" id="IPR050097">
    <property type="entry name" value="Ferredoxin-NADP_redctase_2"/>
</dbReference>
<evidence type="ECO:0000256" key="1">
    <source>
        <dbReference type="ARBA" id="ARBA00022630"/>
    </source>
</evidence>
<dbReference type="PANTHER" id="PTHR48105">
    <property type="entry name" value="THIOREDOXIN REDUCTASE 1-RELATED-RELATED"/>
    <property type="match status" value="1"/>
</dbReference>
<reference evidence="3" key="1">
    <citation type="submission" date="2016-10" db="EMBL/GenBank/DDBJ databases">
        <authorList>
            <person name="de Groot N.N."/>
        </authorList>
    </citation>
    <scope>NUCLEOTIDE SEQUENCE</scope>
</reference>
<dbReference type="AlphaFoldDB" id="A0A1W1BDD8"/>
<dbReference type="Pfam" id="PF13738">
    <property type="entry name" value="Pyr_redox_3"/>
    <property type="match status" value="1"/>
</dbReference>
<evidence type="ECO:0000313" key="3">
    <source>
        <dbReference type="EMBL" id="SFV51566.1"/>
    </source>
</evidence>